<keyword evidence="1" id="KW-1133">Transmembrane helix</keyword>
<dbReference type="AlphaFoldDB" id="A0A1H9ZYH4"/>
<dbReference type="Proteomes" id="UP000198762">
    <property type="component" value="Unassembled WGS sequence"/>
</dbReference>
<reference evidence="3" key="1">
    <citation type="submission" date="2016-10" db="EMBL/GenBank/DDBJ databases">
        <authorList>
            <person name="Varghese N."/>
            <person name="Submissions S."/>
        </authorList>
    </citation>
    <scope>NUCLEOTIDE SEQUENCE [LARGE SCALE GENOMIC DNA]</scope>
    <source>
        <strain evidence="3">CGMCC 1.6489</strain>
    </source>
</reference>
<dbReference type="Pfam" id="PF10003">
    <property type="entry name" value="DUF2244"/>
    <property type="match status" value="1"/>
</dbReference>
<proteinExistence type="predicted"/>
<organism evidence="2 3">
    <name type="scientific">Marinobacter segnicrescens</name>
    <dbReference type="NCBI Taxonomy" id="430453"/>
    <lineage>
        <taxon>Bacteria</taxon>
        <taxon>Pseudomonadati</taxon>
        <taxon>Pseudomonadota</taxon>
        <taxon>Gammaproteobacteria</taxon>
        <taxon>Pseudomonadales</taxon>
        <taxon>Marinobacteraceae</taxon>
        <taxon>Marinobacter</taxon>
    </lineage>
</organism>
<keyword evidence="3" id="KW-1185">Reference proteome</keyword>
<feature type="transmembrane region" description="Helical" evidence="1">
    <location>
        <begin position="21"/>
        <end position="44"/>
    </location>
</feature>
<keyword evidence="1" id="KW-0472">Membrane</keyword>
<dbReference type="EMBL" id="FOHZ01000002">
    <property type="protein sequence ID" value="SES86748.1"/>
    <property type="molecule type" value="Genomic_DNA"/>
</dbReference>
<evidence type="ECO:0000256" key="1">
    <source>
        <dbReference type="SAM" id="Phobius"/>
    </source>
</evidence>
<dbReference type="InterPro" id="IPR019253">
    <property type="entry name" value="DUF2244_TM"/>
</dbReference>
<evidence type="ECO:0000313" key="2">
    <source>
        <dbReference type="EMBL" id="SES86748.1"/>
    </source>
</evidence>
<evidence type="ECO:0000313" key="3">
    <source>
        <dbReference type="Proteomes" id="UP000198762"/>
    </source>
</evidence>
<sequence>MIERLADNDGIRYRLTPNRSISWPGLVRVWLGLAVVTGCVVIGWTLAGVWLVIPFAGLELTAVGAGLWYTARKCARQEVITFGATEVVLEKGHQRREQQWQWPRTSVTILLDPEPHPWMREQVWLCSRGEEIPLADFLNPRESRELVTVLQSQGLHVTRRAREFVGIWF</sequence>
<protein>
    <submittedName>
        <fullName evidence="2">Uncharacterized membrane protein</fullName>
    </submittedName>
</protein>
<feature type="transmembrane region" description="Helical" evidence="1">
    <location>
        <begin position="50"/>
        <end position="69"/>
    </location>
</feature>
<name>A0A1H9ZYH4_9GAMM</name>
<dbReference type="STRING" id="430453.SAMN04487962_102110"/>
<keyword evidence="1" id="KW-0812">Transmembrane</keyword>
<gene>
    <name evidence="2" type="ORF">SAMN04487962_102110</name>
</gene>
<accession>A0A1H9ZYH4</accession>